<keyword evidence="1" id="KW-0472">Membrane</keyword>
<dbReference type="InterPro" id="IPR055706">
    <property type="entry name" value="Slg1/2_DUF7282"/>
</dbReference>
<dbReference type="AlphaFoldDB" id="A0A2H0UKU9"/>
<evidence type="ECO:0000256" key="1">
    <source>
        <dbReference type="SAM" id="Phobius"/>
    </source>
</evidence>
<dbReference type="EMBL" id="PFBD01000020">
    <property type="protein sequence ID" value="PIR87021.1"/>
    <property type="molecule type" value="Genomic_DNA"/>
</dbReference>
<evidence type="ECO:0000313" key="4">
    <source>
        <dbReference type="Proteomes" id="UP000229526"/>
    </source>
</evidence>
<feature type="domain" description="DUF7282" evidence="2">
    <location>
        <begin position="43"/>
        <end position="141"/>
    </location>
</feature>
<keyword evidence="1" id="KW-1133">Transmembrane helix</keyword>
<evidence type="ECO:0000313" key="3">
    <source>
        <dbReference type="EMBL" id="PIR87021.1"/>
    </source>
</evidence>
<keyword evidence="1" id="KW-0812">Transmembrane</keyword>
<proteinExistence type="predicted"/>
<accession>A0A2H0UKU9</accession>
<sequence>MENKNKTVFWIIVAIVVVALLIFMFTRSGAPTEEVATTAEANSLTIGLQDPSKVAVVVDQVELTQPGFVVIHADSNGAPDDIVASSKLLQPGIHQNVSIVMSTTAGASYHAMLHVDDGNGIFSAATDAPAQDTSGAVVTMRFQVATSPLVDGEVDIKG</sequence>
<evidence type="ECO:0000259" key="2">
    <source>
        <dbReference type="Pfam" id="PF23951"/>
    </source>
</evidence>
<reference evidence="4" key="1">
    <citation type="submission" date="2017-09" db="EMBL/GenBank/DDBJ databases">
        <title>Depth-based differentiation of microbial function through sediment-hosted aquifers and enrichment of novel symbionts in the deep terrestrial subsurface.</title>
        <authorList>
            <person name="Probst A.J."/>
            <person name="Ladd B."/>
            <person name="Jarett J.K."/>
            <person name="Geller-Mcgrath D.E."/>
            <person name="Sieber C.M.K."/>
            <person name="Emerson J.B."/>
            <person name="Anantharaman K."/>
            <person name="Thomas B.C."/>
            <person name="Malmstrom R."/>
            <person name="Stieglmeier M."/>
            <person name="Klingl A."/>
            <person name="Woyke T."/>
            <person name="Ryan C.M."/>
            <person name="Banfield J.F."/>
        </authorList>
    </citation>
    <scope>NUCLEOTIDE SEQUENCE [LARGE SCALE GENOMIC DNA]</scope>
</reference>
<gene>
    <name evidence="3" type="ORF">COU11_02210</name>
</gene>
<name>A0A2H0UKU9_9BACT</name>
<organism evidence="3 4">
    <name type="scientific">Candidatus Harrisonbacteria bacterium CG10_big_fil_rev_8_21_14_0_10_49_15</name>
    <dbReference type="NCBI Taxonomy" id="1974587"/>
    <lineage>
        <taxon>Bacteria</taxon>
        <taxon>Candidatus Harrisoniibacteriota</taxon>
    </lineage>
</organism>
<dbReference type="Proteomes" id="UP000229526">
    <property type="component" value="Unassembled WGS sequence"/>
</dbReference>
<comment type="caution">
    <text evidence="3">The sequence shown here is derived from an EMBL/GenBank/DDBJ whole genome shotgun (WGS) entry which is preliminary data.</text>
</comment>
<dbReference type="Pfam" id="PF23951">
    <property type="entry name" value="DUF7282"/>
    <property type="match status" value="1"/>
</dbReference>
<feature type="transmembrane region" description="Helical" evidence="1">
    <location>
        <begin position="7"/>
        <end position="25"/>
    </location>
</feature>
<protein>
    <recommendedName>
        <fullName evidence="2">DUF7282 domain-containing protein</fullName>
    </recommendedName>
</protein>